<dbReference type="RefSeq" id="WP_012699276.1">
    <property type="nucleotide sequence ID" value="NC_012560.1"/>
</dbReference>
<dbReference type="HOGENOM" id="CLU_054508_1_0_6"/>
<keyword evidence="5 8" id="KW-0812">Transmembrane</keyword>
<dbReference type="KEGG" id="avn:Avin_05950"/>
<evidence type="ECO:0000256" key="7">
    <source>
        <dbReference type="ARBA" id="ARBA00023136"/>
    </source>
</evidence>
<feature type="transmembrane region" description="Helical" evidence="8">
    <location>
        <begin position="241"/>
        <end position="262"/>
    </location>
</feature>
<dbReference type="GO" id="GO:0005886">
    <property type="term" value="C:plasma membrane"/>
    <property type="evidence" value="ECO:0007669"/>
    <property type="project" value="UniProtKB-SubCell"/>
</dbReference>
<evidence type="ECO:0000256" key="8">
    <source>
        <dbReference type="SAM" id="Phobius"/>
    </source>
</evidence>
<reference evidence="10 11" key="1">
    <citation type="journal article" date="2009" name="J. Bacteriol.">
        <title>Genome sequence of Azotobacter vinelandii, an obligate aerobe specialized to support diverse anaerobic metabolic processes.</title>
        <authorList>
            <person name="Setubal J.C."/>
            <person name="dos Santos P."/>
            <person name="Goldman B.S."/>
            <person name="Ertesvag H."/>
            <person name="Espin G."/>
            <person name="Rubio L.M."/>
            <person name="Valla S."/>
            <person name="Almeida N.F."/>
            <person name="Balasubramanian D."/>
            <person name="Cromes L."/>
            <person name="Curatti L."/>
            <person name="Du Z."/>
            <person name="Godsy E."/>
            <person name="Goodner B."/>
            <person name="Hellner-Burris K."/>
            <person name="Hernandez J.A."/>
            <person name="Houmiel K."/>
            <person name="Imperial J."/>
            <person name="Kennedy C."/>
            <person name="Larson T.J."/>
            <person name="Latreille P."/>
            <person name="Ligon L.S."/>
            <person name="Lu J."/>
            <person name="Maerk M."/>
            <person name="Miller N.M."/>
            <person name="Norton S."/>
            <person name="O'Carroll I.P."/>
            <person name="Paulsen I."/>
            <person name="Raulfs E.C."/>
            <person name="Roemer R."/>
            <person name="Rosser J."/>
            <person name="Segura D."/>
            <person name="Slater S."/>
            <person name="Stricklin S.L."/>
            <person name="Studholme D.J."/>
            <person name="Sun J."/>
            <person name="Viana C.J."/>
            <person name="Wallin E."/>
            <person name="Wang B."/>
            <person name="Wheeler C."/>
            <person name="Zhu H."/>
            <person name="Dean D.R."/>
            <person name="Dixon R."/>
            <person name="Wood D."/>
        </authorList>
    </citation>
    <scope>NUCLEOTIDE SEQUENCE [LARGE SCALE GENOMIC DNA]</scope>
    <source>
        <strain evidence="11">DJ / ATCC BAA-1303</strain>
    </source>
</reference>
<feature type="domain" description="EamA" evidence="9">
    <location>
        <begin position="155"/>
        <end position="284"/>
    </location>
</feature>
<evidence type="ECO:0000256" key="3">
    <source>
        <dbReference type="ARBA" id="ARBA00022448"/>
    </source>
</evidence>
<dbReference type="GeneID" id="88184006"/>
<name>C1DKI5_AZOVD</name>
<keyword evidence="11" id="KW-1185">Reference proteome</keyword>
<dbReference type="InterPro" id="IPR004626">
    <property type="entry name" value="RarD"/>
</dbReference>
<comment type="similarity">
    <text evidence="2">Belongs to the EamA transporter family.</text>
</comment>
<feature type="transmembrane region" description="Helical" evidence="8">
    <location>
        <begin position="174"/>
        <end position="195"/>
    </location>
</feature>
<feature type="transmembrane region" description="Helical" evidence="8">
    <location>
        <begin position="39"/>
        <end position="57"/>
    </location>
</feature>
<dbReference type="Proteomes" id="UP000002424">
    <property type="component" value="Chromosome"/>
</dbReference>
<dbReference type="NCBIfam" id="TIGR00688">
    <property type="entry name" value="rarD"/>
    <property type="match status" value="1"/>
</dbReference>
<dbReference type="PANTHER" id="PTHR22911:SF137">
    <property type="entry name" value="SOLUTE CARRIER FAMILY 35 MEMBER G2-RELATED"/>
    <property type="match status" value="1"/>
</dbReference>
<dbReference type="PANTHER" id="PTHR22911">
    <property type="entry name" value="ACYL-MALONYL CONDENSING ENZYME-RELATED"/>
    <property type="match status" value="1"/>
</dbReference>
<evidence type="ECO:0000259" key="9">
    <source>
        <dbReference type="Pfam" id="PF00892"/>
    </source>
</evidence>
<dbReference type="OrthoDB" id="369870at2"/>
<feature type="domain" description="EamA" evidence="9">
    <location>
        <begin position="8"/>
        <end position="141"/>
    </location>
</feature>
<gene>
    <name evidence="10" type="ordered locus">Avin_05950</name>
</gene>
<sequence length="298" mass="33051">MHAANPRRGYLLGLTAYGLWGLFPLYFKILENIPAGEILVHRVLWSALCGLLLLQLWRHPGWWRELRDNPRLLAVLAGSGLLIACNWLLYVWAVNNGRMLETSLGYYINPLVNVLLGLLLLGERLRPLQWLAVGLAALGVLQQLWQLGSLPWISLALALSFGFYGLIRKRAPVAALPGLVVETWLLLPPALGWLWLHPDAGSAQGAFWSTPQALWLAMAGPVTLVPLLCFNAAARHLPYATLGFLQYLAPTLVLLLAVFVYGEPLEPGKLAAFVCIWLGLAVYSLDIWRHLQRPPATP</sequence>
<evidence type="ECO:0000256" key="5">
    <source>
        <dbReference type="ARBA" id="ARBA00022692"/>
    </source>
</evidence>
<feature type="transmembrane region" description="Helical" evidence="8">
    <location>
        <begin position="69"/>
        <end position="92"/>
    </location>
</feature>
<evidence type="ECO:0000313" key="11">
    <source>
        <dbReference type="Proteomes" id="UP000002424"/>
    </source>
</evidence>
<evidence type="ECO:0000256" key="1">
    <source>
        <dbReference type="ARBA" id="ARBA00004651"/>
    </source>
</evidence>
<dbReference type="AlphaFoldDB" id="C1DKI5"/>
<feature type="transmembrane region" description="Helical" evidence="8">
    <location>
        <begin position="104"/>
        <end position="121"/>
    </location>
</feature>
<protein>
    <submittedName>
        <fullName evidence="10">Transmembrane protein, RarD family</fullName>
    </submittedName>
</protein>
<dbReference type="SUPFAM" id="SSF103481">
    <property type="entry name" value="Multidrug resistance efflux transporter EmrE"/>
    <property type="match status" value="2"/>
</dbReference>
<keyword evidence="3" id="KW-0813">Transport</keyword>
<dbReference type="Pfam" id="PF00892">
    <property type="entry name" value="EamA"/>
    <property type="match status" value="2"/>
</dbReference>
<feature type="transmembrane region" description="Helical" evidence="8">
    <location>
        <begin position="215"/>
        <end position="234"/>
    </location>
</feature>
<keyword evidence="7 8" id="KW-0472">Membrane</keyword>
<feature type="transmembrane region" description="Helical" evidence="8">
    <location>
        <begin position="9"/>
        <end position="27"/>
    </location>
</feature>
<feature type="transmembrane region" description="Helical" evidence="8">
    <location>
        <begin position="268"/>
        <end position="288"/>
    </location>
</feature>
<evidence type="ECO:0000313" key="10">
    <source>
        <dbReference type="EMBL" id="ACO76848.1"/>
    </source>
</evidence>
<dbReference type="STRING" id="322710.Avin_05950"/>
<keyword evidence="4" id="KW-1003">Cell membrane</keyword>
<dbReference type="EMBL" id="CP001157">
    <property type="protein sequence ID" value="ACO76848.1"/>
    <property type="molecule type" value="Genomic_DNA"/>
</dbReference>
<evidence type="ECO:0000256" key="4">
    <source>
        <dbReference type="ARBA" id="ARBA00022475"/>
    </source>
</evidence>
<dbReference type="InterPro" id="IPR037185">
    <property type="entry name" value="EmrE-like"/>
</dbReference>
<feature type="transmembrane region" description="Helical" evidence="8">
    <location>
        <begin position="151"/>
        <end position="167"/>
    </location>
</feature>
<comment type="subcellular location">
    <subcellularLocation>
        <location evidence="1">Cell membrane</location>
        <topology evidence="1">Multi-pass membrane protein</topology>
    </subcellularLocation>
</comment>
<evidence type="ECO:0000256" key="2">
    <source>
        <dbReference type="ARBA" id="ARBA00007362"/>
    </source>
</evidence>
<proteinExistence type="inferred from homology"/>
<organism evidence="10 11">
    <name type="scientific">Azotobacter vinelandii (strain DJ / ATCC BAA-1303)</name>
    <dbReference type="NCBI Taxonomy" id="322710"/>
    <lineage>
        <taxon>Bacteria</taxon>
        <taxon>Pseudomonadati</taxon>
        <taxon>Pseudomonadota</taxon>
        <taxon>Gammaproteobacteria</taxon>
        <taxon>Pseudomonadales</taxon>
        <taxon>Pseudomonadaceae</taxon>
        <taxon>Azotobacter</taxon>
    </lineage>
</organism>
<dbReference type="EnsemblBacteria" id="ACO76848">
    <property type="protein sequence ID" value="ACO76848"/>
    <property type="gene ID" value="Avin_05950"/>
</dbReference>
<keyword evidence="6 8" id="KW-1133">Transmembrane helix</keyword>
<accession>C1DKI5</accession>
<dbReference type="InterPro" id="IPR000620">
    <property type="entry name" value="EamA_dom"/>
</dbReference>
<dbReference type="eggNOG" id="COG2962">
    <property type="taxonomic scope" value="Bacteria"/>
</dbReference>
<evidence type="ECO:0000256" key="6">
    <source>
        <dbReference type="ARBA" id="ARBA00022989"/>
    </source>
</evidence>